<evidence type="ECO:0000313" key="3">
    <source>
        <dbReference type="Proteomes" id="UP000015351"/>
    </source>
</evidence>
<dbReference type="Gene3D" id="3.10.490.10">
    <property type="entry name" value="Gamma-glutamyl cyclotransferase-like"/>
    <property type="match status" value="1"/>
</dbReference>
<accession>S9QQ02</accession>
<evidence type="ECO:0000259" key="1">
    <source>
        <dbReference type="Pfam" id="PF06094"/>
    </source>
</evidence>
<dbReference type="PATRIC" id="fig|1123360.3.peg.287"/>
<keyword evidence="3" id="KW-1185">Reference proteome</keyword>
<protein>
    <recommendedName>
        <fullName evidence="1">Gamma-glutamylcyclotransferase AIG2-like domain-containing protein</fullName>
    </recommendedName>
</protein>
<dbReference type="AlphaFoldDB" id="S9QQ02"/>
<dbReference type="InterPro" id="IPR009288">
    <property type="entry name" value="AIG2-like_dom"/>
</dbReference>
<dbReference type="RefSeq" id="WP_021101231.1">
    <property type="nucleotide sequence ID" value="NZ_KE557310.1"/>
</dbReference>
<dbReference type="HOGENOM" id="CLU_088538_0_0_5"/>
<dbReference type="Proteomes" id="UP000015351">
    <property type="component" value="Unassembled WGS sequence"/>
</dbReference>
<feature type="domain" description="Gamma-glutamylcyclotransferase AIG2-like" evidence="1">
    <location>
        <begin position="7"/>
        <end position="102"/>
    </location>
</feature>
<name>S9QQ02_9RHOB</name>
<proteinExistence type="predicted"/>
<dbReference type="Pfam" id="PF06094">
    <property type="entry name" value="GGACT"/>
    <property type="match status" value="1"/>
</dbReference>
<sequence length="191" mass="21379">MKKQYFFGYGSLVNTTTHTYGSTHVATLEGWRRVWTHTALRDIAYLSVAPASGSRIDGLIAGVPDSDWAALDIRETGYSRSLLQSTALTHAAGEVDVQMYQTHIERDAPSPVAQPILLSYLDVVVQGFHTQFGKDGVERFFQTTDGWEAPILNDRLQPRYPRSRTLSDRETALVDAHLENLKTSIIEPEQD</sequence>
<dbReference type="InterPro" id="IPR013024">
    <property type="entry name" value="GGCT-like"/>
</dbReference>
<dbReference type="CDD" id="cd06661">
    <property type="entry name" value="GGCT_like"/>
    <property type="match status" value="1"/>
</dbReference>
<dbReference type="STRING" id="1123360.thalar_00289"/>
<comment type="caution">
    <text evidence="2">The sequence shown here is derived from an EMBL/GenBank/DDBJ whole genome shotgun (WGS) entry which is preliminary data.</text>
</comment>
<dbReference type="SUPFAM" id="SSF110857">
    <property type="entry name" value="Gamma-glutamyl cyclotransferase-like"/>
    <property type="match status" value="1"/>
</dbReference>
<dbReference type="InterPro" id="IPR036568">
    <property type="entry name" value="GGCT-like_sf"/>
</dbReference>
<evidence type="ECO:0000313" key="2">
    <source>
        <dbReference type="EMBL" id="EPX81732.1"/>
    </source>
</evidence>
<organism evidence="2 3">
    <name type="scientific">Litoreibacter arenae DSM 19593</name>
    <dbReference type="NCBI Taxonomy" id="1123360"/>
    <lineage>
        <taxon>Bacteria</taxon>
        <taxon>Pseudomonadati</taxon>
        <taxon>Pseudomonadota</taxon>
        <taxon>Alphaproteobacteria</taxon>
        <taxon>Rhodobacterales</taxon>
        <taxon>Roseobacteraceae</taxon>
        <taxon>Litoreibacter</taxon>
    </lineage>
</organism>
<gene>
    <name evidence="2" type="ORF">thalar_00289</name>
</gene>
<dbReference type="eggNOG" id="COG3703">
    <property type="taxonomic scope" value="Bacteria"/>
</dbReference>
<dbReference type="EMBL" id="AONI01000005">
    <property type="protein sequence ID" value="EPX81732.1"/>
    <property type="molecule type" value="Genomic_DNA"/>
</dbReference>
<reference evidence="3" key="1">
    <citation type="journal article" date="2013" name="Stand. Genomic Sci.">
        <title>Genome sequence of the Litoreibacter arenae type strain (DSM 19593(T)), a member of the Roseobacter clade isolated from sea sand.</title>
        <authorList>
            <person name="Riedel T."/>
            <person name="Fiebig A."/>
            <person name="Petersen J."/>
            <person name="Gronow S."/>
            <person name="Kyrpides N.C."/>
            <person name="Goker M."/>
            <person name="Klenk H.P."/>
        </authorList>
    </citation>
    <scope>NUCLEOTIDE SEQUENCE [LARGE SCALE GENOMIC DNA]</scope>
    <source>
        <strain evidence="3">DSM 19593</strain>
    </source>
</reference>
<dbReference type="OrthoDB" id="5567366at2"/>